<evidence type="ECO:0000259" key="5">
    <source>
        <dbReference type="Pfam" id="PF02775"/>
    </source>
</evidence>
<evidence type="ECO:0000259" key="6">
    <source>
        <dbReference type="Pfam" id="PF02776"/>
    </source>
</evidence>
<dbReference type="FunFam" id="3.40.50.970:FF:000007">
    <property type="entry name" value="Acetolactate synthase"/>
    <property type="match status" value="1"/>
</dbReference>
<dbReference type="eggNOG" id="COG0028">
    <property type="taxonomic scope" value="Bacteria"/>
</dbReference>
<comment type="similarity">
    <text evidence="1 3">Belongs to the TPP enzyme family.</text>
</comment>
<dbReference type="InterPro" id="IPR011766">
    <property type="entry name" value="TPP_enzyme_TPP-bd"/>
</dbReference>
<dbReference type="InterPro" id="IPR045229">
    <property type="entry name" value="TPP_enz"/>
</dbReference>
<reference evidence="7 8" key="2">
    <citation type="submission" date="2009-03" db="EMBL/GenBank/DDBJ databases">
        <title>Draft genome sequence of Roseburia inulinivorans (DSM 16841).</title>
        <authorList>
            <person name="Sudarsanam P."/>
            <person name="Ley R."/>
            <person name="Guruge J."/>
            <person name="Turnbaugh P.J."/>
            <person name="Mahowald M."/>
            <person name="Liep D."/>
            <person name="Gordon J."/>
        </authorList>
    </citation>
    <scope>NUCLEOTIDE SEQUENCE [LARGE SCALE GENOMIC DNA]</scope>
    <source>
        <strain evidence="7 8">DSM 16841</strain>
    </source>
</reference>
<dbReference type="GO" id="GO:0030976">
    <property type="term" value="F:thiamine pyrophosphate binding"/>
    <property type="evidence" value="ECO:0007669"/>
    <property type="project" value="InterPro"/>
</dbReference>
<name>C0FUY0_9FIRM</name>
<feature type="domain" description="Thiamine pyrophosphate enzyme central" evidence="4">
    <location>
        <begin position="204"/>
        <end position="340"/>
    </location>
</feature>
<dbReference type="Pfam" id="PF00205">
    <property type="entry name" value="TPP_enzyme_M"/>
    <property type="match status" value="1"/>
</dbReference>
<dbReference type="Pfam" id="PF02775">
    <property type="entry name" value="TPP_enzyme_C"/>
    <property type="match status" value="1"/>
</dbReference>
<dbReference type="AlphaFoldDB" id="C0FUY0"/>
<dbReference type="Pfam" id="PF02776">
    <property type="entry name" value="TPP_enzyme_N"/>
    <property type="match status" value="1"/>
</dbReference>
<keyword evidence="2 3" id="KW-0786">Thiamine pyrophosphate</keyword>
<dbReference type="Proteomes" id="UP000003561">
    <property type="component" value="Unassembled WGS sequence"/>
</dbReference>
<evidence type="ECO:0000256" key="1">
    <source>
        <dbReference type="ARBA" id="ARBA00007812"/>
    </source>
</evidence>
<gene>
    <name evidence="7" type="ORF">ROSEINA2194_02551</name>
</gene>
<dbReference type="Gene3D" id="3.40.50.1220">
    <property type="entry name" value="TPP-binding domain"/>
    <property type="match status" value="1"/>
</dbReference>
<sequence>MKIKVAKFISQFLVDNGITDCFMVTGGGAMHLDDAIGHQEGMHCVFNHHEQACSIAAEGYTRMTGKLAAVCVTSGPGGTNAITGVMGGWLDSIPMFVISGQVKRETTTWSCQELGLRQLGDQEFDIINSVSNMTKYAVMLTNPKEVAYHMEKALYLALNGRGGPVWIDVPLDVQGAMIETEELIHFNPAEEKPWQVPEVKLEVVDTILEKIKKAKAPLILVGTGIRLGGAEELLLKLLDKLQIPVVTAWNANDVLAADSPYFAGMPGTVGTRPGNFAIQNCDLLLSLGCRLNIRMIGYNHYDFAKNAYKIIVDIDPRELVKPTIRPDMPVNADVKDLISKMLDSDYNAETKHKKWLVWCQNLMKEYPAACKEYHRNDGGVINPYIFMDKLFDHLNNNDRIICGNGSACVITFQAGKIKQGQRMFTNSGCAAMGYGLPAALGVAVSDNSRRTICIDGDGSIMMNVQELATIVQNNLDIKIILLNNNGYHSIRQTQTNLFQPPFIGIDEKSGVGFPDFKVLAQAFGMKYYVLDNEENCSQVLEEALNCEGACICEAIVDPSQNFAPKSSSKVLPDGRITSPSLDDMAPFLDREEFEKIKSEATMIKEE</sequence>
<dbReference type="EMBL" id="ACFY01000096">
    <property type="protein sequence ID" value="EEG93584.1"/>
    <property type="molecule type" value="Genomic_DNA"/>
</dbReference>
<dbReference type="GO" id="GO:0050660">
    <property type="term" value="F:flavin adenine dinucleotide binding"/>
    <property type="evidence" value="ECO:0007669"/>
    <property type="project" value="TreeGrafter"/>
</dbReference>
<dbReference type="SUPFAM" id="SSF52518">
    <property type="entry name" value="Thiamin diphosphate-binding fold (THDP-binding)"/>
    <property type="match status" value="2"/>
</dbReference>
<dbReference type="PANTHER" id="PTHR18968">
    <property type="entry name" value="THIAMINE PYROPHOSPHATE ENZYMES"/>
    <property type="match status" value="1"/>
</dbReference>
<dbReference type="CDD" id="cd07035">
    <property type="entry name" value="TPP_PYR_POX_like"/>
    <property type="match status" value="1"/>
</dbReference>
<evidence type="ECO:0000256" key="2">
    <source>
        <dbReference type="ARBA" id="ARBA00023052"/>
    </source>
</evidence>
<dbReference type="SUPFAM" id="SSF52467">
    <property type="entry name" value="DHS-like NAD/FAD-binding domain"/>
    <property type="match status" value="1"/>
</dbReference>
<evidence type="ECO:0000259" key="4">
    <source>
        <dbReference type="Pfam" id="PF00205"/>
    </source>
</evidence>
<dbReference type="InterPro" id="IPR029035">
    <property type="entry name" value="DHS-like_NAD/FAD-binding_dom"/>
</dbReference>
<organism evidence="7 8">
    <name type="scientific">Roseburia inulinivorans DSM 16841</name>
    <dbReference type="NCBI Taxonomy" id="622312"/>
    <lineage>
        <taxon>Bacteria</taxon>
        <taxon>Bacillati</taxon>
        <taxon>Bacillota</taxon>
        <taxon>Clostridia</taxon>
        <taxon>Lachnospirales</taxon>
        <taxon>Lachnospiraceae</taxon>
        <taxon>Roseburia</taxon>
    </lineage>
</organism>
<dbReference type="InterPro" id="IPR012001">
    <property type="entry name" value="Thiamin_PyroP_enz_TPP-bd_dom"/>
</dbReference>
<reference evidence="7 8" key="1">
    <citation type="submission" date="2009-02" db="EMBL/GenBank/DDBJ databases">
        <authorList>
            <person name="Fulton L."/>
            <person name="Clifton S."/>
            <person name="Fulton B."/>
            <person name="Xu J."/>
            <person name="Minx P."/>
            <person name="Pepin K.H."/>
            <person name="Johnson M."/>
            <person name="Bhonagiri V."/>
            <person name="Nash W.E."/>
            <person name="Mardis E.R."/>
            <person name="Wilson R.K."/>
        </authorList>
    </citation>
    <scope>NUCLEOTIDE SEQUENCE [LARGE SCALE GENOMIC DNA]</scope>
    <source>
        <strain evidence="7 8">DSM 16841</strain>
    </source>
</reference>
<protein>
    <submittedName>
        <fullName evidence="7">Thiamine pyrophosphate enzyme, central domain protein</fullName>
    </submittedName>
</protein>
<comment type="caution">
    <text evidence="7">The sequence shown here is derived from an EMBL/GenBank/DDBJ whole genome shotgun (WGS) entry which is preliminary data.</text>
</comment>
<dbReference type="Gene3D" id="3.40.50.970">
    <property type="match status" value="2"/>
</dbReference>
<evidence type="ECO:0000256" key="3">
    <source>
        <dbReference type="RuleBase" id="RU362132"/>
    </source>
</evidence>
<evidence type="ECO:0000313" key="8">
    <source>
        <dbReference type="Proteomes" id="UP000003561"/>
    </source>
</evidence>
<proteinExistence type="inferred from homology"/>
<dbReference type="GO" id="GO:0000287">
    <property type="term" value="F:magnesium ion binding"/>
    <property type="evidence" value="ECO:0007669"/>
    <property type="project" value="InterPro"/>
</dbReference>
<dbReference type="GO" id="GO:0005948">
    <property type="term" value="C:acetolactate synthase complex"/>
    <property type="evidence" value="ECO:0007669"/>
    <property type="project" value="TreeGrafter"/>
</dbReference>
<dbReference type="InterPro" id="IPR029061">
    <property type="entry name" value="THDP-binding"/>
</dbReference>
<feature type="domain" description="Thiamine pyrophosphate enzyme N-terminal TPP-binding" evidence="6">
    <location>
        <begin position="4"/>
        <end position="108"/>
    </location>
</feature>
<accession>C0FUY0</accession>
<dbReference type="PANTHER" id="PTHR18968:SF142">
    <property type="entry name" value="ACETOLACTATE SYNTHASE"/>
    <property type="match status" value="1"/>
</dbReference>
<dbReference type="GO" id="GO:0003984">
    <property type="term" value="F:acetolactate synthase activity"/>
    <property type="evidence" value="ECO:0007669"/>
    <property type="project" value="TreeGrafter"/>
</dbReference>
<feature type="domain" description="Thiamine pyrophosphate enzyme TPP-binding" evidence="5">
    <location>
        <begin position="405"/>
        <end position="553"/>
    </location>
</feature>
<dbReference type="GO" id="GO:0009099">
    <property type="term" value="P:L-valine biosynthetic process"/>
    <property type="evidence" value="ECO:0007669"/>
    <property type="project" value="TreeGrafter"/>
</dbReference>
<dbReference type="GO" id="GO:0009097">
    <property type="term" value="P:isoleucine biosynthetic process"/>
    <property type="evidence" value="ECO:0007669"/>
    <property type="project" value="TreeGrafter"/>
</dbReference>
<dbReference type="RefSeq" id="WP_007886863.1">
    <property type="nucleotide sequence ID" value="NZ_ACFY01000096.1"/>
</dbReference>
<evidence type="ECO:0000313" key="7">
    <source>
        <dbReference type="EMBL" id="EEG93584.1"/>
    </source>
</evidence>
<dbReference type="InterPro" id="IPR012000">
    <property type="entry name" value="Thiamin_PyroP_enz_cen_dom"/>
</dbReference>
<dbReference type="CDD" id="cd00568">
    <property type="entry name" value="TPP_enzymes"/>
    <property type="match status" value="1"/>
</dbReference>
<dbReference type="GeneID" id="75161070"/>